<accession>A0A7X9NQW7</accession>
<gene>
    <name evidence="1" type="ORF">HF844_03890</name>
</gene>
<evidence type="ECO:0000313" key="1">
    <source>
        <dbReference type="EMBL" id="NME61948.1"/>
    </source>
</evidence>
<dbReference type="GeneID" id="78109854"/>
<proteinExistence type="predicted"/>
<protein>
    <submittedName>
        <fullName evidence="1">Uncharacterized protein</fullName>
    </submittedName>
</protein>
<sequence>MDDTGWLYDSRFNAPPDIPWHDFEHRRNLVVNRLRAIDPAWGERAAERLHDVDDDLALYGSGGTAEPDRSQLHAWELWCLERPVKGMRGGSTALDYAWRSGDGLVNWLTTEPDRGTAGRIAVVTGTPVIRVWVEGGDGLPGSFRLLAVPVEPDPARRADLMAGWLADGSLPPTRAVMLDRRYGHSD</sequence>
<evidence type="ECO:0000313" key="2">
    <source>
        <dbReference type="Proteomes" id="UP000588369"/>
    </source>
</evidence>
<dbReference type="AlphaFoldDB" id="A0A7X9NQW7"/>
<dbReference type="RefSeq" id="WP_101452179.1">
    <property type="nucleotide sequence ID" value="NZ_JABAGI010000003.1"/>
</dbReference>
<reference evidence="1 2" key="1">
    <citation type="submission" date="2020-04" db="EMBL/GenBank/DDBJ databases">
        <authorList>
            <person name="Hitch T.C.A."/>
            <person name="Wylensek D."/>
            <person name="Clavel T."/>
        </authorList>
    </citation>
    <scope>NUCLEOTIDE SEQUENCE [LARGE SCALE GENOMIC DNA]</scope>
    <source>
        <strain evidence="1 2">BSM-130-P53-3C</strain>
    </source>
</reference>
<comment type="caution">
    <text evidence="1">The sequence shown here is derived from an EMBL/GenBank/DDBJ whole genome shotgun (WGS) entry which is preliminary data.</text>
</comment>
<organism evidence="1 2">
    <name type="scientific">Bifidobacterium thermophilum</name>
    <dbReference type="NCBI Taxonomy" id="33905"/>
    <lineage>
        <taxon>Bacteria</taxon>
        <taxon>Bacillati</taxon>
        <taxon>Actinomycetota</taxon>
        <taxon>Actinomycetes</taxon>
        <taxon>Bifidobacteriales</taxon>
        <taxon>Bifidobacteriaceae</taxon>
        <taxon>Bifidobacterium</taxon>
    </lineage>
</organism>
<dbReference type="Proteomes" id="UP000588369">
    <property type="component" value="Unassembled WGS sequence"/>
</dbReference>
<name>A0A7X9NQW7_9BIFI</name>
<dbReference type="EMBL" id="JABAGI010000003">
    <property type="protein sequence ID" value="NME61948.1"/>
    <property type="molecule type" value="Genomic_DNA"/>
</dbReference>